<dbReference type="FunFam" id="1.20.120.980:FF:000003">
    <property type="entry name" value="Serine protease 16"/>
    <property type="match status" value="1"/>
</dbReference>
<dbReference type="RefSeq" id="XP_025423600.1">
    <property type="nucleotide sequence ID" value="XM_025567815.1"/>
</dbReference>
<dbReference type="GeneID" id="112692970"/>
<evidence type="ECO:0000313" key="8">
    <source>
        <dbReference type="RefSeq" id="XP_025423599.1"/>
    </source>
</evidence>
<dbReference type="GO" id="GO:0008239">
    <property type="term" value="F:dipeptidyl-peptidase activity"/>
    <property type="evidence" value="ECO:0007669"/>
    <property type="project" value="TreeGrafter"/>
</dbReference>
<dbReference type="InterPro" id="IPR008758">
    <property type="entry name" value="Peptidase_S28"/>
</dbReference>
<feature type="chain" id="PRO_5044666627" evidence="6">
    <location>
        <begin position="21"/>
        <end position="506"/>
    </location>
</feature>
<dbReference type="InterPro" id="IPR042269">
    <property type="entry name" value="Ser_carbopepase_S28_SKS"/>
</dbReference>
<dbReference type="Gene3D" id="1.20.120.980">
    <property type="entry name" value="Serine carboxypeptidase S28, SKS domain"/>
    <property type="match status" value="1"/>
</dbReference>
<evidence type="ECO:0000313" key="9">
    <source>
        <dbReference type="RefSeq" id="XP_025423600.1"/>
    </source>
</evidence>
<dbReference type="Gene3D" id="3.40.50.1820">
    <property type="entry name" value="alpha/beta hydrolase"/>
    <property type="match status" value="1"/>
</dbReference>
<organism evidence="7 9">
    <name type="scientific">Sipha flava</name>
    <name type="common">yellow sugarcane aphid</name>
    <dbReference type="NCBI Taxonomy" id="143950"/>
    <lineage>
        <taxon>Eukaryota</taxon>
        <taxon>Metazoa</taxon>
        <taxon>Ecdysozoa</taxon>
        <taxon>Arthropoda</taxon>
        <taxon>Hexapoda</taxon>
        <taxon>Insecta</taxon>
        <taxon>Pterygota</taxon>
        <taxon>Neoptera</taxon>
        <taxon>Paraneoptera</taxon>
        <taxon>Hemiptera</taxon>
        <taxon>Sternorrhyncha</taxon>
        <taxon>Aphidomorpha</taxon>
        <taxon>Aphidoidea</taxon>
        <taxon>Aphididae</taxon>
        <taxon>Sipha</taxon>
    </lineage>
</organism>
<evidence type="ECO:0000256" key="3">
    <source>
        <dbReference type="ARBA" id="ARBA00022729"/>
    </source>
</evidence>
<dbReference type="OrthoDB" id="1735038at2759"/>
<sequence length="506" mass="57737">MKIIVCVFWCCVWWSSPVYSLKKILVGVGEPNTPENKNVNDVKDKWFIQKLDHFNPTDGRTWKQRYQVNFKYYKANGPVFLMIGGEGEMSAKWMYSGAWIEYAKEMNALCLQLEHRYYGKSHPTEDMSTKNLVYLSSEQALADLAEFIVNIKNTYSIPNSAKWVAFGGSYPGSLAAWLRMKYPHLLHAAVSSSGPLLAKIDFKEYFEVVENALATYKPECVSQIKLANQMINDFLQSDEKLKIIEQKFKLCKPLDKYNKKDVSNLFETLAGNFADIVQYNKDNRFYLNSERSSITLETLCDIMVDNSITSSLDRYALVNNKLLSVNNLSCTEHTYSSVINSYSNTSWNSEAAAGGRQWTYQTCTEFGFYQTSSQNDHTFGNQFPVNFFIDMCTDIFGDLYGSELLSNAVNRTNMMYGELNIREGRVIYVHGSVDPWHALGITHTKVKDNVAIFIQGTAHCANMYPPASTDLPQLKKARTLIRAFLNEWLIENDNDDSSQTDNILIN</sequence>
<dbReference type="GO" id="GO:0006508">
    <property type="term" value="P:proteolysis"/>
    <property type="evidence" value="ECO:0007669"/>
    <property type="project" value="UniProtKB-KW"/>
</dbReference>
<dbReference type="GO" id="GO:0070008">
    <property type="term" value="F:serine-type exopeptidase activity"/>
    <property type="evidence" value="ECO:0007669"/>
    <property type="project" value="InterPro"/>
</dbReference>
<keyword evidence="7" id="KW-1185">Reference proteome</keyword>
<dbReference type="SUPFAM" id="SSF53474">
    <property type="entry name" value="alpha/beta-Hydrolases"/>
    <property type="match status" value="1"/>
</dbReference>
<dbReference type="RefSeq" id="XP_025423599.1">
    <property type="nucleotide sequence ID" value="XM_025567814.1"/>
</dbReference>
<feature type="signal peptide" evidence="6">
    <location>
        <begin position="1"/>
        <end position="20"/>
    </location>
</feature>
<name>A0A8B8GKX0_9HEMI</name>
<keyword evidence="4" id="KW-0378">Hydrolase</keyword>
<dbReference type="Pfam" id="PF05577">
    <property type="entry name" value="Peptidase_S28"/>
    <property type="match status" value="1"/>
</dbReference>
<evidence type="ECO:0000256" key="1">
    <source>
        <dbReference type="ARBA" id="ARBA00011079"/>
    </source>
</evidence>
<dbReference type="InterPro" id="IPR029058">
    <property type="entry name" value="AB_hydrolase_fold"/>
</dbReference>
<protein>
    <submittedName>
        <fullName evidence="8 9">Serine protease K12H4.7</fullName>
    </submittedName>
</protein>
<evidence type="ECO:0000313" key="7">
    <source>
        <dbReference type="Proteomes" id="UP000694846"/>
    </source>
</evidence>
<gene>
    <name evidence="8 9" type="primary">LOC112692970</name>
</gene>
<keyword evidence="5" id="KW-0325">Glycoprotein</keyword>
<keyword evidence="2 8" id="KW-0645">Protease</keyword>
<evidence type="ECO:0000256" key="2">
    <source>
        <dbReference type="ARBA" id="ARBA00022670"/>
    </source>
</evidence>
<dbReference type="Proteomes" id="UP000694846">
    <property type="component" value="Unplaced"/>
</dbReference>
<evidence type="ECO:0000256" key="4">
    <source>
        <dbReference type="ARBA" id="ARBA00022801"/>
    </source>
</evidence>
<dbReference type="PANTHER" id="PTHR11010">
    <property type="entry name" value="PROTEASE S28 PRO-X CARBOXYPEPTIDASE-RELATED"/>
    <property type="match status" value="1"/>
</dbReference>
<comment type="similarity">
    <text evidence="1">Belongs to the peptidase S28 family.</text>
</comment>
<proteinExistence type="inferred from homology"/>
<evidence type="ECO:0000256" key="5">
    <source>
        <dbReference type="ARBA" id="ARBA00023180"/>
    </source>
</evidence>
<accession>A0A8B8GKX0</accession>
<dbReference type="PANTHER" id="PTHR11010:SF117">
    <property type="entry name" value="SERINE PROTEASE 16"/>
    <property type="match status" value="1"/>
</dbReference>
<reference evidence="8 9" key="1">
    <citation type="submission" date="2025-04" db="UniProtKB">
        <authorList>
            <consortium name="RefSeq"/>
        </authorList>
    </citation>
    <scope>IDENTIFICATION</scope>
    <source>
        <tissue evidence="8 9">Whole body</tissue>
    </source>
</reference>
<keyword evidence="3 6" id="KW-0732">Signal</keyword>
<evidence type="ECO:0000256" key="6">
    <source>
        <dbReference type="SAM" id="SignalP"/>
    </source>
</evidence>
<dbReference type="AlphaFoldDB" id="A0A8B8GKX0"/>